<keyword evidence="5" id="KW-0472">Membrane</keyword>
<dbReference type="PROSITE" id="PS51007">
    <property type="entry name" value="CYTC"/>
    <property type="match status" value="2"/>
</dbReference>
<keyword evidence="2 4" id="KW-0479">Metal-binding</keyword>
<dbReference type="EMBL" id="BAABRI010000022">
    <property type="protein sequence ID" value="GAA5484262.1"/>
    <property type="molecule type" value="Genomic_DNA"/>
</dbReference>
<evidence type="ECO:0000256" key="2">
    <source>
        <dbReference type="ARBA" id="ARBA00022723"/>
    </source>
</evidence>
<feature type="transmembrane region" description="Helical" evidence="5">
    <location>
        <begin position="7"/>
        <end position="30"/>
    </location>
</feature>
<name>A0ABP9UU53_9BACT</name>
<evidence type="ECO:0000256" key="5">
    <source>
        <dbReference type="SAM" id="Phobius"/>
    </source>
</evidence>
<feature type="domain" description="Cytochrome c" evidence="6">
    <location>
        <begin position="375"/>
        <end position="482"/>
    </location>
</feature>
<comment type="caution">
    <text evidence="7">The sequence shown here is derived from an EMBL/GenBank/DDBJ whole genome shotgun (WGS) entry which is preliminary data.</text>
</comment>
<dbReference type="Proteomes" id="UP001476282">
    <property type="component" value="Unassembled WGS sequence"/>
</dbReference>
<feature type="transmembrane region" description="Helical" evidence="5">
    <location>
        <begin position="177"/>
        <end position="202"/>
    </location>
</feature>
<keyword evidence="5" id="KW-0812">Transmembrane</keyword>
<sequence>MSTKLRAAGVVASVYGYFLIFAQFAFVELMRGRGIGVEQEKLALGVMAVAGVAAGFLRAWRGVKVARLRTAMVSCAVAGAVAPMIQDLAGFLMVTLVTGAGIGIATVSVATLLPRWGGVAWVGLGTGLGYALCNLPWVFSAEPGMQAWVGAGFALLGAGLVPGVVEPSRFHHGLPRAGAATVAAVFAFLALVWLDSAAFFIIQHDRDLKEGTWGAAMLWRNAGLHLAAALVAGWWLRWGGWKSLLATAWAILAVAALAVNGESSRGLAGWWYPVGVSLYSTALVAWPGFLSAAEDEKKVAWRAAWVFGVAGWFGSANGIGMAETLQRVPQEFVAIAGVVIAVAVLGFRKWPALAGVGVVLLAGAVFSRRGDSPGTAVERGREVYLAEGCVACHSRYVREVDPAGWGPPSVPKEVLAESPVLIGNRRQGPDLTHVGARRSAAWLREHFLDPRKLVKDSTMPSYGYLFGDGRGDDLIAWLLAGQDEARRWRAEKAVTWQPAGEPEGDGALLFATHCAVCHGPEGRGDGELADRFAKRPANLVDGPFVWTADETTVARAIRWGLPGTDMPGHELISEGEVRALADRVMSLRNPPTE</sequence>
<feature type="transmembrane region" description="Helical" evidence="5">
    <location>
        <begin position="271"/>
        <end position="291"/>
    </location>
</feature>
<dbReference type="Pfam" id="PF00034">
    <property type="entry name" value="Cytochrom_C"/>
    <property type="match status" value="1"/>
</dbReference>
<keyword evidence="1 4" id="KW-0349">Heme</keyword>
<proteinExistence type="predicted"/>
<evidence type="ECO:0000313" key="7">
    <source>
        <dbReference type="EMBL" id="GAA5484262.1"/>
    </source>
</evidence>
<dbReference type="InterPro" id="IPR036909">
    <property type="entry name" value="Cyt_c-like_dom_sf"/>
</dbReference>
<dbReference type="Pfam" id="PF02433">
    <property type="entry name" value="FixO"/>
    <property type="match status" value="1"/>
</dbReference>
<accession>A0ABP9UU53</accession>
<feature type="transmembrane region" description="Helical" evidence="5">
    <location>
        <begin position="91"/>
        <end position="113"/>
    </location>
</feature>
<reference evidence="7 8" key="1">
    <citation type="submission" date="2024-02" db="EMBL/GenBank/DDBJ databases">
        <title>Haloferula sargassicola NBRC 104335.</title>
        <authorList>
            <person name="Ichikawa N."/>
            <person name="Katano-Makiyama Y."/>
            <person name="Hidaka K."/>
        </authorList>
    </citation>
    <scope>NUCLEOTIDE SEQUENCE [LARGE SCALE GENOMIC DNA]</scope>
    <source>
        <strain evidence="7 8">NBRC 104335</strain>
    </source>
</reference>
<evidence type="ECO:0000256" key="3">
    <source>
        <dbReference type="ARBA" id="ARBA00023004"/>
    </source>
</evidence>
<keyword evidence="5" id="KW-1133">Transmembrane helix</keyword>
<dbReference type="SUPFAM" id="SSF46626">
    <property type="entry name" value="Cytochrome c"/>
    <property type="match status" value="2"/>
</dbReference>
<dbReference type="RefSeq" id="WP_353568359.1">
    <property type="nucleotide sequence ID" value="NZ_BAABRI010000022.1"/>
</dbReference>
<evidence type="ECO:0000256" key="1">
    <source>
        <dbReference type="ARBA" id="ARBA00022617"/>
    </source>
</evidence>
<dbReference type="InterPro" id="IPR003468">
    <property type="entry name" value="Cyt_c_oxidase_monohaem-su/FixO"/>
</dbReference>
<feature type="domain" description="Cytochrome c" evidence="6">
    <location>
        <begin position="501"/>
        <end position="588"/>
    </location>
</feature>
<dbReference type="Gene3D" id="1.10.760.10">
    <property type="entry name" value="Cytochrome c-like domain"/>
    <property type="match status" value="2"/>
</dbReference>
<feature type="transmembrane region" description="Helical" evidence="5">
    <location>
        <begin position="42"/>
        <end position="60"/>
    </location>
</feature>
<organism evidence="7 8">
    <name type="scientific">Haloferula sargassicola</name>
    <dbReference type="NCBI Taxonomy" id="490096"/>
    <lineage>
        <taxon>Bacteria</taxon>
        <taxon>Pseudomonadati</taxon>
        <taxon>Verrucomicrobiota</taxon>
        <taxon>Verrucomicrobiia</taxon>
        <taxon>Verrucomicrobiales</taxon>
        <taxon>Verrucomicrobiaceae</taxon>
        <taxon>Haloferula</taxon>
    </lineage>
</organism>
<evidence type="ECO:0000256" key="4">
    <source>
        <dbReference type="PROSITE-ProRule" id="PRU00433"/>
    </source>
</evidence>
<feature type="transmembrane region" description="Helical" evidence="5">
    <location>
        <begin position="328"/>
        <end position="347"/>
    </location>
</feature>
<evidence type="ECO:0000259" key="6">
    <source>
        <dbReference type="PROSITE" id="PS51007"/>
    </source>
</evidence>
<feature type="transmembrane region" description="Helical" evidence="5">
    <location>
        <begin position="217"/>
        <end position="236"/>
    </location>
</feature>
<protein>
    <recommendedName>
        <fullName evidence="6">Cytochrome c domain-containing protein</fullName>
    </recommendedName>
</protein>
<keyword evidence="3 4" id="KW-0408">Iron</keyword>
<dbReference type="InterPro" id="IPR009056">
    <property type="entry name" value="Cyt_c-like_dom"/>
</dbReference>
<feature type="transmembrane region" description="Helical" evidence="5">
    <location>
        <begin position="120"/>
        <end position="139"/>
    </location>
</feature>
<feature type="transmembrane region" description="Helical" evidence="5">
    <location>
        <begin position="303"/>
        <end position="322"/>
    </location>
</feature>
<feature type="transmembrane region" description="Helical" evidence="5">
    <location>
        <begin position="145"/>
        <end position="165"/>
    </location>
</feature>
<feature type="transmembrane region" description="Helical" evidence="5">
    <location>
        <begin position="243"/>
        <end position="259"/>
    </location>
</feature>
<evidence type="ECO:0000313" key="8">
    <source>
        <dbReference type="Proteomes" id="UP001476282"/>
    </source>
</evidence>
<keyword evidence="8" id="KW-1185">Reference proteome</keyword>
<gene>
    <name evidence="7" type="ORF">Hsar01_03504</name>
</gene>